<organism evidence="2 3">
    <name type="scientific">Paradesertivirga mongoliensis</name>
    <dbReference type="NCBI Taxonomy" id="2100740"/>
    <lineage>
        <taxon>Bacteria</taxon>
        <taxon>Pseudomonadati</taxon>
        <taxon>Bacteroidota</taxon>
        <taxon>Sphingobacteriia</taxon>
        <taxon>Sphingobacteriales</taxon>
        <taxon>Sphingobacteriaceae</taxon>
        <taxon>Paradesertivirga</taxon>
    </lineage>
</organism>
<feature type="transmembrane region" description="Helical" evidence="1">
    <location>
        <begin position="136"/>
        <end position="157"/>
    </location>
</feature>
<name>A0ABW4ZMX5_9SPHI</name>
<comment type="caution">
    <text evidence="2">The sequence shown here is derived from an EMBL/GenBank/DDBJ whole genome shotgun (WGS) entry which is preliminary data.</text>
</comment>
<keyword evidence="3" id="KW-1185">Reference proteome</keyword>
<protein>
    <submittedName>
        <fullName evidence="2">Uncharacterized protein</fullName>
    </submittedName>
</protein>
<evidence type="ECO:0000256" key="1">
    <source>
        <dbReference type="SAM" id="Phobius"/>
    </source>
</evidence>
<sequence>MSKTSSKAVNVYLSLDQASINTYFNRHDPSPIYKRQLSHQFEQYIRASVQSAKRYDPILFKLNCNNDIDQQFAEPLLYAIRRHFADKKEDEIKAFNKYKKRNYGVVLVSLIIVVLVNLLLPLIISKEIADETGLTHLLDVFSWVIFFHPLDELLFNWNPHLKRILLMNKLTTAESIIIGNEKKVSATTPNEAFRVVAA</sequence>
<accession>A0ABW4ZMX5</accession>
<evidence type="ECO:0000313" key="2">
    <source>
        <dbReference type="EMBL" id="MFD2163498.1"/>
    </source>
</evidence>
<evidence type="ECO:0000313" key="3">
    <source>
        <dbReference type="Proteomes" id="UP001597387"/>
    </source>
</evidence>
<keyword evidence="1" id="KW-0812">Transmembrane</keyword>
<keyword evidence="1" id="KW-1133">Transmembrane helix</keyword>
<keyword evidence="1" id="KW-0472">Membrane</keyword>
<dbReference type="Proteomes" id="UP001597387">
    <property type="component" value="Unassembled WGS sequence"/>
</dbReference>
<proteinExistence type="predicted"/>
<dbReference type="EMBL" id="JBHUHZ010000002">
    <property type="protein sequence ID" value="MFD2163498.1"/>
    <property type="molecule type" value="Genomic_DNA"/>
</dbReference>
<feature type="transmembrane region" description="Helical" evidence="1">
    <location>
        <begin position="103"/>
        <end position="124"/>
    </location>
</feature>
<gene>
    <name evidence="2" type="ORF">ACFSJU_13905</name>
</gene>
<reference evidence="3" key="1">
    <citation type="journal article" date="2019" name="Int. J. Syst. Evol. Microbiol.">
        <title>The Global Catalogue of Microorganisms (GCM) 10K type strain sequencing project: providing services to taxonomists for standard genome sequencing and annotation.</title>
        <authorList>
            <consortium name="The Broad Institute Genomics Platform"/>
            <consortium name="The Broad Institute Genome Sequencing Center for Infectious Disease"/>
            <person name="Wu L."/>
            <person name="Ma J."/>
        </authorList>
    </citation>
    <scope>NUCLEOTIDE SEQUENCE [LARGE SCALE GENOMIC DNA]</scope>
    <source>
        <strain evidence="3">KCTC 42217</strain>
    </source>
</reference>
<dbReference type="RefSeq" id="WP_255900775.1">
    <property type="nucleotide sequence ID" value="NZ_JAFMZO010000002.1"/>
</dbReference>